<dbReference type="PROSITE" id="PS00061">
    <property type="entry name" value="ADH_SHORT"/>
    <property type="match status" value="1"/>
</dbReference>
<dbReference type="PANTHER" id="PTHR42760:SF133">
    <property type="entry name" value="3-OXOACYL-[ACYL-CARRIER-PROTEIN] REDUCTASE"/>
    <property type="match status" value="1"/>
</dbReference>
<evidence type="ECO:0000313" key="5">
    <source>
        <dbReference type="EMBL" id="KAK5167646.1"/>
    </source>
</evidence>
<reference evidence="5 6" key="1">
    <citation type="submission" date="2023-08" db="EMBL/GenBank/DDBJ databases">
        <title>Black Yeasts Isolated from many extreme environments.</title>
        <authorList>
            <person name="Coleine C."/>
            <person name="Stajich J.E."/>
            <person name="Selbmann L."/>
        </authorList>
    </citation>
    <scope>NUCLEOTIDE SEQUENCE [LARGE SCALE GENOMIC DNA]</scope>
    <source>
        <strain evidence="5 6">CCFEE 5935</strain>
    </source>
</reference>
<evidence type="ECO:0000256" key="3">
    <source>
        <dbReference type="ARBA" id="ARBA00023002"/>
    </source>
</evidence>
<comment type="similarity">
    <text evidence="1 4">Belongs to the short-chain dehydrogenases/reductases (SDR) family.</text>
</comment>
<dbReference type="SUPFAM" id="SSF51735">
    <property type="entry name" value="NAD(P)-binding Rossmann-fold domains"/>
    <property type="match status" value="1"/>
</dbReference>
<evidence type="ECO:0000256" key="4">
    <source>
        <dbReference type="RuleBase" id="RU000363"/>
    </source>
</evidence>
<dbReference type="RefSeq" id="XP_064657352.1">
    <property type="nucleotide sequence ID" value="XM_064804582.1"/>
</dbReference>
<keyword evidence="2" id="KW-0521">NADP</keyword>
<proteinExistence type="inferred from homology"/>
<gene>
    <name evidence="5" type="ORF">LTR77_007345</name>
</gene>
<dbReference type="InterPro" id="IPR020904">
    <property type="entry name" value="Sc_DH/Rdtase_CS"/>
</dbReference>
<dbReference type="CDD" id="cd05233">
    <property type="entry name" value="SDR_c"/>
    <property type="match status" value="1"/>
</dbReference>
<dbReference type="InterPro" id="IPR002347">
    <property type="entry name" value="SDR_fam"/>
</dbReference>
<dbReference type="Pfam" id="PF00106">
    <property type="entry name" value="adh_short"/>
    <property type="match status" value="1"/>
</dbReference>
<keyword evidence="6" id="KW-1185">Reference proteome</keyword>
<dbReference type="InterPro" id="IPR036291">
    <property type="entry name" value="NAD(P)-bd_dom_sf"/>
</dbReference>
<evidence type="ECO:0000256" key="2">
    <source>
        <dbReference type="ARBA" id="ARBA00022857"/>
    </source>
</evidence>
<protein>
    <submittedName>
        <fullName evidence="5">Uncharacterized protein</fullName>
    </submittedName>
</protein>
<dbReference type="Gene3D" id="3.40.50.720">
    <property type="entry name" value="NAD(P)-binding Rossmann-like Domain"/>
    <property type="match status" value="1"/>
</dbReference>
<dbReference type="PRINTS" id="PR00081">
    <property type="entry name" value="GDHRDH"/>
</dbReference>
<accession>A0AAV9P6D9</accession>
<dbReference type="PRINTS" id="PR00080">
    <property type="entry name" value="SDRFAMILY"/>
</dbReference>
<name>A0AAV9P6D9_9PEZI</name>
<dbReference type="GO" id="GO:0016616">
    <property type="term" value="F:oxidoreductase activity, acting on the CH-OH group of donors, NAD or NADP as acceptor"/>
    <property type="evidence" value="ECO:0007669"/>
    <property type="project" value="TreeGrafter"/>
</dbReference>
<organism evidence="5 6">
    <name type="scientific">Saxophila tyrrhenica</name>
    <dbReference type="NCBI Taxonomy" id="1690608"/>
    <lineage>
        <taxon>Eukaryota</taxon>
        <taxon>Fungi</taxon>
        <taxon>Dikarya</taxon>
        <taxon>Ascomycota</taxon>
        <taxon>Pezizomycotina</taxon>
        <taxon>Dothideomycetes</taxon>
        <taxon>Dothideomycetidae</taxon>
        <taxon>Mycosphaerellales</taxon>
        <taxon>Extremaceae</taxon>
        <taxon>Saxophila</taxon>
    </lineage>
</organism>
<dbReference type="FunFam" id="3.40.50.720:FF:000084">
    <property type="entry name" value="Short-chain dehydrogenase reductase"/>
    <property type="match status" value="1"/>
</dbReference>
<evidence type="ECO:0000256" key="1">
    <source>
        <dbReference type="ARBA" id="ARBA00006484"/>
    </source>
</evidence>
<dbReference type="PANTHER" id="PTHR42760">
    <property type="entry name" value="SHORT-CHAIN DEHYDROGENASES/REDUCTASES FAMILY MEMBER"/>
    <property type="match status" value="1"/>
</dbReference>
<dbReference type="GeneID" id="89928681"/>
<dbReference type="AlphaFoldDB" id="A0AAV9P6D9"/>
<dbReference type="EMBL" id="JAVRRT010000011">
    <property type="protein sequence ID" value="KAK5167646.1"/>
    <property type="molecule type" value="Genomic_DNA"/>
</dbReference>
<comment type="caution">
    <text evidence="5">The sequence shown here is derived from an EMBL/GenBank/DDBJ whole genome shotgun (WGS) entry which is preliminary data.</text>
</comment>
<dbReference type="Proteomes" id="UP001337655">
    <property type="component" value="Unassembled WGS sequence"/>
</dbReference>
<keyword evidence="3" id="KW-0560">Oxidoreductase</keyword>
<sequence length="261" mass="27308">MSDSSKVCLVIGGTGGLGRGIALDLASTGWKTIVAGRNQTKGDEIVKEITSSGGTATFLPVDITSPSSISDLHEKAVSTYGRLDAAINSAGTTGDVVKFADSSPENTAAVLSINLHGVILSMQHQIRAMQSNPSGSGGRIINMSSVYGSHGGIWASIYSGTKHALEGITKSVALEYSNPKDNVLVNCIAPGVIVTEMTAVIADPSVLPDGELKEYCMGLRKQYAQERYGEVSDIARGVRYLLESPWVTGTTLQIEGGFGAR</sequence>
<evidence type="ECO:0000313" key="6">
    <source>
        <dbReference type="Proteomes" id="UP001337655"/>
    </source>
</evidence>